<evidence type="ECO:0000313" key="2">
    <source>
        <dbReference type="EMBL" id="WKW15639.1"/>
    </source>
</evidence>
<keyword evidence="3" id="KW-1185">Reference proteome</keyword>
<dbReference type="EMBL" id="CP130612">
    <property type="protein sequence ID" value="WKW12732.1"/>
    <property type="molecule type" value="Genomic_DNA"/>
</dbReference>
<dbReference type="InterPro" id="IPR027417">
    <property type="entry name" value="P-loop_NTPase"/>
</dbReference>
<dbReference type="Pfam" id="PF13177">
    <property type="entry name" value="DNA_pol3_delta2"/>
    <property type="match status" value="1"/>
</dbReference>
<dbReference type="EMBL" id="CP130613">
    <property type="protein sequence ID" value="WKW15639.1"/>
    <property type="molecule type" value="Genomic_DNA"/>
</dbReference>
<evidence type="ECO:0008006" key="4">
    <source>
        <dbReference type="Google" id="ProtNLM"/>
    </source>
</evidence>
<gene>
    <name evidence="1" type="ORF">Strain138_002040</name>
    <name evidence="2" type="ORF">Strain318_002039</name>
</gene>
<dbReference type="GO" id="GO:0006261">
    <property type="term" value="P:DNA-templated DNA replication"/>
    <property type="evidence" value="ECO:0007669"/>
    <property type="project" value="TreeGrafter"/>
</dbReference>
<name>A0AA49K0V7_9BACT</name>
<evidence type="ECO:0000313" key="1">
    <source>
        <dbReference type="EMBL" id="WKW12732.1"/>
    </source>
</evidence>
<dbReference type="InterPro" id="IPR050238">
    <property type="entry name" value="DNA_Rep/Repair_Clamp_Loader"/>
</dbReference>
<dbReference type="RefSeq" id="WP_367885609.1">
    <property type="nucleotide sequence ID" value="NZ_CP130612.1"/>
</dbReference>
<reference evidence="2" key="1">
    <citation type="submission" date="2023-07" db="EMBL/GenBank/DDBJ databases">
        <authorList>
            <person name="Haufschild T."/>
            <person name="Kallscheuer N."/>
            <person name="Hammer J."/>
            <person name="Kohn T."/>
            <person name="Kabuu M."/>
            <person name="Jogler M."/>
            <person name="Wohfarth N."/>
            <person name="Heuer A."/>
            <person name="Rohde M."/>
            <person name="van Teeseling M.C.F."/>
            <person name="Jogler C."/>
        </authorList>
    </citation>
    <scope>NUCLEOTIDE SEQUENCE</scope>
    <source>
        <strain evidence="1">Strain 138</strain>
        <strain evidence="2">Strain 318</strain>
    </source>
</reference>
<dbReference type="SUPFAM" id="SSF52540">
    <property type="entry name" value="P-loop containing nucleoside triphosphate hydrolases"/>
    <property type="match status" value="1"/>
</dbReference>
<dbReference type="PANTHER" id="PTHR11669:SF8">
    <property type="entry name" value="DNA POLYMERASE III SUBUNIT DELTA"/>
    <property type="match status" value="1"/>
</dbReference>
<dbReference type="Proteomes" id="UP001229955">
    <property type="component" value="Chromosome"/>
</dbReference>
<sequence length="353" mass="38027">MPILPLYGHEAMREQLAAQMDRGVLPASLLLHGPAGIGKQRLALWMAQRLLCGGATAKPCDECQHCRYALELQHPDLHWIFPHENVSGSADWEYDDLKPLHDARVAERAEAKGLYARPDGSCGIYKGDTKYLRHVASRSPALASRKVIIVGDAERMVPQQANPEAANMFLKLLEEPPADTTIILTSSEPHALLQTIRSRVVQLRVAPLPTEAMRAFLADVAAAEKLPNLPPAELLRIAGGAPGKLLGGDDQQVAMDRARKLLAAADGGAEQRFRAAFTSGTSKARGAFSDVLDALSVVVHERVRDAAARGDEPAARRAAKVMPLIEDAKLAAAGNANPQVVTAQLLESIAELR</sequence>
<organism evidence="2 3">
    <name type="scientific">Pseudogemmatithrix spongiicola</name>
    <dbReference type="NCBI Taxonomy" id="3062599"/>
    <lineage>
        <taxon>Bacteria</taxon>
        <taxon>Pseudomonadati</taxon>
        <taxon>Gemmatimonadota</taxon>
        <taxon>Gemmatimonadia</taxon>
        <taxon>Gemmatimonadales</taxon>
        <taxon>Gemmatimonadaceae</taxon>
        <taxon>Pseudogemmatithrix</taxon>
    </lineage>
</organism>
<dbReference type="KEGG" id="pspc:Strain318_002039"/>
<accession>A0AA49K0V7</accession>
<dbReference type="Gene3D" id="3.40.50.300">
    <property type="entry name" value="P-loop containing nucleotide triphosphate hydrolases"/>
    <property type="match status" value="1"/>
</dbReference>
<accession>A0AA49Q5B1</accession>
<proteinExistence type="predicted"/>
<evidence type="ECO:0000313" key="3">
    <source>
        <dbReference type="Proteomes" id="UP001229955"/>
    </source>
</evidence>
<dbReference type="AlphaFoldDB" id="A0AA49K0V7"/>
<protein>
    <recommendedName>
        <fullName evidence="4">DNA polymerase III subunit delta</fullName>
    </recommendedName>
</protein>
<dbReference type="PANTHER" id="PTHR11669">
    <property type="entry name" value="REPLICATION FACTOR C / DNA POLYMERASE III GAMMA-TAU SUBUNIT"/>
    <property type="match status" value="1"/>
</dbReference>